<feature type="domain" description="Peptidase M28" evidence="23">
    <location>
        <begin position="268"/>
        <end position="461"/>
    </location>
</feature>
<evidence type="ECO:0000256" key="4">
    <source>
        <dbReference type="ARBA" id="ARBA00004613"/>
    </source>
</evidence>
<evidence type="ECO:0000256" key="13">
    <source>
        <dbReference type="ARBA" id="ARBA00022824"/>
    </source>
</evidence>
<evidence type="ECO:0000256" key="19">
    <source>
        <dbReference type="ARBA" id="ARBA00023228"/>
    </source>
</evidence>
<dbReference type="AlphaFoldDB" id="A0A226DVW3"/>
<dbReference type="Pfam" id="PF04389">
    <property type="entry name" value="Peptidase_M28"/>
    <property type="match status" value="1"/>
</dbReference>
<evidence type="ECO:0000256" key="17">
    <source>
        <dbReference type="ARBA" id="ARBA00023145"/>
    </source>
</evidence>
<evidence type="ECO:0000256" key="15">
    <source>
        <dbReference type="ARBA" id="ARBA00023034"/>
    </source>
</evidence>
<comment type="similarity">
    <text evidence="5">Belongs to the peptidase M28 family.</text>
</comment>
<dbReference type="OMA" id="SEAGCIM"/>
<dbReference type="GO" id="GO:0005794">
    <property type="term" value="C:Golgi apparatus"/>
    <property type="evidence" value="ECO:0007669"/>
    <property type="project" value="UniProtKB-SubCell"/>
</dbReference>
<proteinExistence type="inferred from homology"/>
<evidence type="ECO:0000259" key="23">
    <source>
        <dbReference type="Pfam" id="PF04389"/>
    </source>
</evidence>
<evidence type="ECO:0000256" key="22">
    <source>
        <dbReference type="SAM" id="SignalP"/>
    </source>
</evidence>
<dbReference type="GO" id="GO:0006508">
    <property type="term" value="P:proteolysis"/>
    <property type="evidence" value="ECO:0007669"/>
    <property type="project" value="UniProtKB-KW"/>
</dbReference>
<evidence type="ECO:0000313" key="24">
    <source>
        <dbReference type="EMBL" id="OXA48944.1"/>
    </source>
</evidence>
<accession>A0A226DVW3</accession>
<comment type="subunit">
    <text evidence="20">Homodimer. The monomeric form is inactive while the homodimer is active.</text>
</comment>
<evidence type="ECO:0000256" key="18">
    <source>
        <dbReference type="ARBA" id="ARBA00023180"/>
    </source>
</evidence>
<keyword evidence="15" id="KW-0333">Golgi apparatus</keyword>
<evidence type="ECO:0000256" key="11">
    <source>
        <dbReference type="ARBA" id="ARBA00022729"/>
    </source>
</evidence>
<feature type="signal peptide" evidence="22">
    <location>
        <begin position="1"/>
        <end position="23"/>
    </location>
</feature>
<dbReference type="Gene3D" id="3.40.630.10">
    <property type="entry name" value="Zn peptidases"/>
    <property type="match status" value="1"/>
</dbReference>
<keyword evidence="25" id="KW-1185">Reference proteome</keyword>
<keyword evidence="11 22" id="KW-0732">Signal</keyword>
<dbReference type="PANTHER" id="PTHR12053:SF3">
    <property type="entry name" value="CARBOXYPEPTIDASE Q"/>
    <property type="match status" value="1"/>
</dbReference>
<keyword evidence="17" id="KW-0865">Zymogen</keyword>
<evidence type="ECO:0000256" key="16">
    <source>
        <dbReference type="ARBA" id="ARBA00023049"/>
    </source>
</evidence>
<comment type="subcellular location">
    <subcellularLocation>
        <location evidence="1">Endoplasmic reticulum</location>
    </subcellularLocation>
    <subcellularLocation>
        <location evidence="3">Golgi apparatus</location>
    </subcellularLocation>
    <subcellularLocation>
        <location evidence="2">Lysosome</location>
    </subcellularLocation>
    <subcellularLocation>
        <location evidence="4">Secreted</location>
    </subcellularLocation>
</comment>
<name>A0A226DVW3_FOLCA</name>
<gene>
    <name evidence="24" type="ORF">Fcan01_16710</name>
</gene>
<reference evidence="24 25" key="1">
    <citation type="submission" date="2015-12" db="EMBL/GenBank/DDBJ databases">
        <title>The genome of Folsomia candida.</title>
        <authorList>
            <person name="Faddeeva A."/>
            <person name="Derks M.F."/>
            <person name="Anvar Y."/>
            <person name="Smit S."/>
            <person name="Van Straalen N."/>
            <person name="Roelofs D."/>
        </authorList>
    </citation>
    <scope>NUCLEOTIDE SEQUENCE [LARGE SCALE GENOMIC DNA]</scope>
    <source>
        <strain evidence="24 25">VU population</strain>
        <tissue evidence="24">Whole body</tissue>
    </source>
</reference>
<keyword evidence="19" id="KW-0458">Lysosome</keyword>
<evidence type="ECO:0000256" key="20">
    <source>
        <dbReference type="ARBA" id="ARBA00025833"/>
    </source>
</evidence>
<dbReference type="GO" id="GO:0005615">
    <property type="term" value="C:extracellular space"/>
    <property type="evidence" value="ECO:0007669"/>
    <property type="project" value="TreeGrafter"/>
</dbReference>
<dbReference type="PANTHER" id="PTHR12053">
    <property type="entry name" value="PROTEASE FAMILY M28 PLASMA GLUTAMATE CARBOXYPEPTIDASE-RELATED"/>
    <property type="match status" value="1"/>
</dbReference>
<dbReference type="GO" id="GO:0005764">
    <property type="term" value="C:lysosome"/>
    <property type="evidence" value="ECO:0007669"/>
    <property type="project" value="UniProtKB-SubCell"/>
</dbReference>
<protein>
    <recommendedName>
        <fullName evidence="6">Carboxypeptidase Q</fullName>
    </recommendedName>
    <alternativeName>
        <fullName evidence="21">Plasma glutamate carboxypeptidase</fullName>
    </alternativeName>
</protein>
<evidence type="ECO:0000256" key="9">
    <source>
        <dbReference type="ARBA" id="ARBA00022670"/>
    </source>
</evidence>
<dbReference type="GO" id="GO:0070573">
    <property type="term" value="F:metallodipeptidase activity"/>
    <property type="evidence" value="ECO:0007669"/>
    <property type="project" value="InterPro"/>
</dbReference>
<dbReference type="GO" id="GO:0005783">
    <property type="term" value="C:endoplasmic reticulum"/>
    <property type="evidence" value="ECO:0007669"/>
    <property type="project" value="UniProtKB-SubCell"/>
</dbReference>
<evidence type="ECO:0000256" key="1">
    <source>
        <dbReference type="ARBA" id="ARBA00004240"/>
    </source>
</evidence>
<keyword evidence="13" id="KW-0256">Endoplasmic reticulum</keyword>
<keyword evidence="8 24" id="KW-0121">Carboxypeptidase</keyword>
<dbReference type="OrthoDB" id="10013407at2759"/>
<dbReference type="SUPFAM" id="SSF53187">
    <property type="entry name" value="Zn-dependent exopeptidases"/>
    <property type="match status" value="1"/>
</dbReference>
<keyword evidence="12" id="KW-0378">Hydrolase</keyword>
<evidence type="ECO:0000256" key="7">
    <source>
        <dbReference type="ARBA" id="ARBA00022525"/>
    </source>
</evidence>
<dbReference type="EMBL" id="LNIX01000011">
    <property type="protein sequence ID" value="OXA48944.1"/>
    <property type="molecule type" value="Genomic_DNA"/>
</dbReference>
<evidence type="ECO:0000256" key="14">
    <source>
        <dbReference type="ARBA" id="ARBA00022833"/>
    </source>
</evidence>
<dbReference type="GO" id="GO:0046872">
    <property type="term" value="F:metal ion binding"/>
    <property type="evidence" value="ECO:0007669"/>
    <property type="project" value="UniProtKB-KW"/>
</dbReference>
<keyword evidence="14" id="KW-0862">Zinc</keyword>
<dbReference type="Gene3D" id="3.50.30.30">
    <property type="match status" value="1"/>
</dbReference>
<comment type="caution">
    <text evidence="24">The sequence shown here is derived from an EMBL/GenBank/DDBJ whole genome shotgun (WGS) entry which is preliminary data.</text>
</comment>
<evidence type="ECO:0000256" key="10">
    <source>
        <dbReference type="ARBA" id="ARBA00022723"/>
    </source>
</evidence>
<keyword evidence="10" id="KW-0479">Metal-binding</keyword>
<evidence type="ECO:0000256" key="21">
    <source>
        <dbReference type="ARBA" id="ARBA00033328"/>
    </source>
</evidence>
<keyword evidence="9" id="KW-0645">Protease</keyword>
<organism evidence="24 25">
    <name type="scientific">Folsomia candida</name>
    <name type="common">Springtail</name>
    <dbReference type="NCBI Taxonomy" id="158441"/>
    <lineage>
        <taxon>Eukaryota</taxon>
        <taxon>Metazoa</taxon>
        <taxon>Ecdysozoa</taxon>
        <taxon>Arthropoda</taxon>
        <taxon>Hexapoda</taxon>
        <taxon>Collembola</taxon>
        <taxon>Entomobryomorpha</taxon>
        <taxon>Isotomoidea</taxon>
        <taxon>Isotomidae</taxon>
        <taxon>Proisotominae</taxon>
        <taxon>Folsomia</taxon>
    </lineage>
</organism>
<evidence type="ECO:0000256" key="2">
    <source>
        <dbReference type="ARBA" id="ARBA00004371"/>
    </source>
</evidence>
<dbReference type="Proteomes" id="UP000198287">
    <property type="component" value="Unassembled WGS sequence"/>
</dbReference>
<evidence type="ECO:0000313" key="25">
    <source>
        <dbReference type="Proteomes" id="UP000198287"/>
    </source>
</evidence>
<dbReference type="InterPro" id="IPR007484">
    <property type="entry name" value="Peptidase_M28"/>
</dbReference>
<evidence type="ECO:0000256" key="6">
    <source>
        <dbReference type="ARBA" id="ARBA00014116"/>
    </source>
</evidence>
<evidence type="ECO:0000256" key="3">
    <source>
        <dbReference type="ARBA" id="ARBA00004555"/>
    </source>
</evidence>
<keyword evidence="16" id="KW-0482">Metalloprotease</keyword>
<dbReference type="GO" id="GO:0004180">
    <property type="term" value="F:carboxypeptidase activity"/>
    <property type="evidence" value="ECO:0007669"/>
    <property type="project" value="UniProtKB-KW"/>
</dbReference>
<sequence length="476" mass="52624">MSLPMIFALIFTLFLSFYSSVLALTPLSEPPKGDPNCQNVSSILEEIRTYKNKVRVINEEIMLGSFKGSALNHLTDFVDKFGSRLTGSDSLEKSIDHVLKIMPEIGFENVHSEDVIAPKWIRGDESLKLLKPYPKTISLLGLLPSVSTPKEGMTAEIIAVNGFDELKNFFNQPFDNPVDGIKYRQFAAIEASKLGAVGTLIRSYATFTLGNPHTGLMFYEGGSLPIPSAEISIEDADLLYRLYKKGEKVEVHFKLLNEHVGNITTRNSIGDYIGSSKPDEFVLIGGHVDSLDAGQGALDDGYRVILSLYAVQVLQRLGLRPRRSIRTIIWSAEEVGRVPLGAKQYLENHLDELKTKYSIFQEADSGIFDANGLIFNGTSEAGCIMAEILKLLEPEVIPETKLVQNFSHLKTDIVPLMQATGVPGAVIAANADKYFWYHHSNADTVTAIDSKDMDVCLALWTAVSFVLADLEFMLPR</sequence>
<keyword evidence="18" id="KW-0325">Glycoprotein</keyword>
<dbReference type="GO" id="GO:0043171">
    <property type="term" value="P:peptide catabolic process"/>
    <property type="evidence" value="ECO:0007669"/>
    <property type="project" value="TreeGrafter"/>
</dbReference>
<dbReference type="InterPro" id="IPR039866">
    <property type="entry name" value="CPQ"/>
</dbReference>
<evidence type="ECO:0000256" key="8">
    <source>
        <dbReference type="ARBA" id="ARBA00022645"/>
    </source>
</evidence>
<evidence type="ECO:0000256" key="5">
    <source>
        <dbReference type="ARBA" id="ARBA00010918"/>
    </source>
</evidence>
<feature type="chain" id="PRO_5013121636" description="Carboxypeptidase Q" evidence="22">
    <location>
        <begin position="24"/>
        <end position="476"/>
    </location>
</feature>
<keyword evidence="7" id="KW-0964">Secreted</keyword>
<evidence type="ECO:0000256" key="12">
    <source>
        <dbReference type="ARBA" id="ARBA00022801"/>
    </source>
</evidence>